<sequence length="282" mass="32470">MFALYLDIQKQKVLDDLSEEEVKGRWKSFVGKWNRGELAEGWYDPATQQKALEAPIPAPEDSSTRRQRDSPDYGLAASRQPQDDNSDDDDYRPALPGQQFTSRRSGPAIPTMQDLEFRNELTHEDELARRDDIRYARKLDRKAQKEALEELVPRADAGTRERQLEKKREVADTMRSFRDAKSPGAAEVGEKDLLGDDGLDGYKLQKKEMERKKNERELRKEEMLRTRAAEREERFAEYRAKEDKTMDMLKALAKQRFGVSGQLGAEQNAARRTVVQPAIADH</sequence>
<dbReference type="Proteomes" id="UP000308768">
    <property type="component" value="Unassembled WGS sequence"/>
</dbReference>
<name>A0A4U0XS94_9PEZI</name>
<dbReference type="EMBL" id="NAJN01000057">
    <property type="protein sequence ID" value="TKA80464.1"/>
    <property type="molecule type" value="Genomic_DNA"/>
</dbReference>
<proteinExistence type="predicted"/>
<feature type="compositionally biased region" description="Basic and acidic residues" evidence="1">
    <location>
        <begin position="150"/>
        <end position="181"/>
    </location>
</feature>
<dbReference type="AlphaFoldDB" id="A0A4U0XS94"/>
<feature type="region of interest" description="Disordered" evidence="1">
    <location>
        <begin position="41"/>
        <end position="124"/>
    </location>
</feature>
<dbReference type="InterPro" id="IPR044688">
    <property type="entry name" value="SCI-1-like"/>
</dbReference>
<dbReference type="PANTHER" id="PTHR34117">
    <property type="entry name" value="STYLE CELL-CYCLE INHIBITOR 1"/>
    <property type="match status" value="1"/>
</dbReference>
<keyword evidence="3" id="KW-1185">Reference proteome</keyword>
<gene>
    <name evidence="2" type="ORF">B0A49_00848</name>
</gene>
<reference evidence="2 3" key="1">
    <citation type="submission" date="2017-03" db="EMBL/GenBank/DDBJ databases">
        <title>Genomes of endolithic fungi from Antarctica.</title>
        <authorList>
            <person name="Coleine C."/>
            <person name="Masonjones S."/>
            <person name="Stajich J.E."/>
        </authorList>
    </citation>
    <scope>NUCLEOTIDE SEQUENCE [LARGE SCALE GENOMIC DNA]</scope>
    <source>
        <strain evidence="2 3">CCFEE 5187</strain>
    </source>
</reference>
<comment type="caution">
    <text evidence="2">The sequence shown here is derived from an EMBL/GenBank/DDBJ whole genome shotgun (WGS) entry which is preliminary data.</text>
</comment>
<evidence type="ECO:0000256" key="1">
    <source>
        <dbReference type="SAM" id="MobiDB-lite"/>
    </source>
</evidence>
<dbReference type="OrthoDB" id="2139939at2759"/>
<feature type="compositionally biased region" description="Basic and acidic residues" evidence="1">
    <location>
        <begin position="62"/>
        <end position="71"/>
    </location>
</feature>
<dbReference type="PANTHER" id="PTHR34117:SF1">
    <property type="entry name" value="STYLE CELL-CYCLE INHIBITOR 1"/>
    <property type="match status" value="1"/>
</dbReference>
<feature type="region of interest" description="Disordered" evidence="1">
    <location>
        <begin position="150"/>
        <end position="200"/>
    </location>
</feature>
<protein>
    <submittedName>
        <fullName evidence="2">Uncharacterized protein</fullName>
    </submittedName>
</protein>
<organism evidence="2 3">
    <name type="scientific">Cryomyces minteri</name>
    <dbReference type="NCBI Taxonomy" id="331657"/>
    <lineage>
        <taxon>Eukaryota</taxon>
        <taxon>Fungi</taxon>
        <taxon>Dikarya</taxon>
        <taxon>Ascomycota</taxon>
        <taxon>Pezizomycotina</taxon>
        <taxon>Dothideomycetes</taxon>
        <taxon>Dothideomycetes incertae sedis</taxon>
        <taxon>Cryomyces</taxon>
    </lineage>
</organism>
<evidence type="ECO:0000313" key="3">
    <source>
        <dbReference type="Proteomes" id="UP000308768"/>
    </source>
</evidence>
<feature type="compositionally biased region" description="Basic and acidic residues" evidence="1">
    <location>
        <begin position="115"/>
        <end position="124"/>
    </location>
</feature>
<accession>A0A4U0XS94</accession>
<dbReference type="STRING" id="331657.A0A4U0XS94"/>
<evidence type="ECO:0000313" key="2">
    <source>
        <dbReference type="EMBL" id="TKA80464.1"/>
    </source>
</evidence>